<evidence type="ECO:0000313" key="3">
    <source>
        <dbReference type="Proteomes" id="UP001243846"/>
    </source>
</evidence>
<comment type="function">
    <text evidence="1">Mediates coordination of peptidoglycan synthesis and outer membrane constriction during cell division.</text>
</comment>
<feature type="signal peptide" evidence="1">
    <location>
        <begin position="1"/>
        <end position="19"/>
    </location>
</feature>
<dbReference type="InterPro" id="IPR034706">
    <property type="entry name" value="CpoB"/>
</dbReference>
<protein>
    <recommendedName>
        <fullName evidence="1">Cell division coordinator CpoB</fullName>
    </recommendedName>
</protein>
<dbReference type="Pfam" id="PF13432">
    <property type="entry name" value="TPR_16"/>
    <property type="match status" value="1"/>
</dbReference>
<comment type="caution">
    <text evidence="2">The sequence shown here is derived from an EMBL/GenBank/DDBJ whole genome shotgun (WGS) entry which is preliminary data.</text>
</comment>
<organism evidence="2 3">
    <name type="scientific">Paracoccus cavernae</name>
    <dbReference type="NCBI Taxonomy" id="1571207"/>
    <lineage>
        <taxon>Bacteria</taxon>
        <taxon>Pseudomonadati</taxon>
        <taxon>Pseudomonadota</taxon>
        <taxon>Alphaproteobacteria</taxon>
        <taxon>Rhodobacterales</taxon>
        <taxon>Paracoccaceae</taxon>
        <taxon>Paracoccus</taxon>
    </lineage>
</organism>
<comment type="similarity">
    <text evidence="1">Belongs to the CpoB family.</text>
</comment>
<evidence type="ECO:0000313" key="2">
    <source>
        <dbReference type="EMBL" id="MDN3712357.1"/>
    </source>
</evidence>
<feature type="chain" id="PRO_5044912257" description="Cell division coordinator CpoB" evidence="1">
    <location>
        <begin position="20"/>
        <end position="335"/>
    </location>
</feature>
<keyword evidence="1" id="KW-0574">Periplasm</keyword>
<keyword evidence="1" id="KW-0131">Cell cycle</keyword>
<accession>A0ABT8DA85</accession>
<keyword evidence="1" id="KW-0175">Coiled coil</keyword>
<comment type="subcellular location">
    <subcellularLocation>
        <location evidence="1">Periplasm</location>
    </subcellularLocation>
</comment>
<gene>
    <name evidence="1" type="primary">cpoB</name>
    <name evidence="2" type="ORF">QWZ10_12405</name>
</gene>
<dbReference type="HAMAP" id="MF_02066">
    <property type="entry name" value="CpoB"/>
    <property type="match status" value="1"/>
</dbReference>
<name>A0ABT8DA85_9RHOB</name>
<evidence type="ECO:0000256" key="1">
    <source>
        <dbReference type="HAMAP-Rule" id="MF_02066"/>
    </source>
</evidence>
<proteinExistence type="inferred from homology"/>
<dbReference type="Gene3D" id="1.25.40.10">
    <property type="entry name" value="Tetratricopeptide repeat domain"/>
    <property type="match status" value="1"/>
</dbReference>
<dbReference type="InterPro" id="IPR011990">
    <property type="entry name" value="TPR-like_helical_dom_sf"/>
</dbReference>
<dbReference type="SUPFAM" id="SSF48452">
    <property type="entry name" value="TPR-like"/>
    <property type="match status" value="1"/>
</dbReference>
<keyword evidence="1" id="KW-0132">Cell division</keyword>
<dbReference type="Proteomes" id="UP001243846">
    <property type="component" value="Unassembled WGS sequence"/>
</dbReference>
<sequence length="335" mass="34895" precursor="true">MRSLLLAAGLALFGFSASAQDAGSLADIRTELGQLTSDLQSLRAELVASGPAGFQAAGGDSAIDRMNAMEARLAQLTGQTEQLQNRIDRVVRDGTTRIGDIEFRLCEMEEGCDLGSLTTPTLGDQNGGRRCPLQPVGHVDRRGGHPPRHPAAGAATKAEQADFDRAREVLGQGDFRLAADLFAAVAKTHAGGPLTAEALFLRGAALDSAGDLEGAGAAWLESFAANPNGPQAPDALLGLSRAEATTGDAKNGCPFLLEISVRFPDAPQASEAAKRLEAVGCEVFDPADIVIDDSMTDPAATGTDMQAEDMTDPEAAFDEADMLDFGDPCKTTPVE</sequence>
<feature type="coiled-coil region" evidence="1">
    <location>
        <begin position="25"/>
        <end position="93"/>
    </location>
</feature>
<keyword evidence="3" id="KW-1185">Reference proteome</keyword>
<keyword evidence="1" id="KW-0732">Signal</keyword>
<reference evidence="3" key="1">
    <citation type="journal article" date="2019" name="Int. J. Syst. Evol. Microbiol.">
        <title>The Global Catalogue of Microorganisms (GCM) 10K type strain sequencing project: providing services to taxonomists for standard genome sequencing and annotation.</title>
        <authorList>
            <consortium name="The Broad Institute Genomics Platform"/>
            <consortium name="The Broad Institute Genome Sequencing Center for Infectious Disease"/>
            <person name="Wu L."/>
            <person name="Ma J."/>
        </authorList>
    </citation>
    <scope>NUCLEOTIDE SEQUENCE [LARGE SCALE GENOMIC DNA]</scope>
    <source>
        <strain evidence="3">CECT 8482</strain>
    </source>
</reference>
<dbReference type="EMBL" id="JAUFRC010000001">
    <property type="protein sequence ID" value="MDN3712357.1"/>
    <property type="molecule type" value="Genomic_DNA"/>
</dbReference>